<feature type="chain" id="PRO_5015454550" description="Outer membrane protein beta-barrel domain-containing protein" evidence="1">
    <location>
        <begin position="22"/>
        <end position="153"/>
    </location>
</feature>
<accession>A0A2S8B5Z4</accession>
<gene>
    <name evidence="2" type="ORF">CVO77_04550</name>
</gene>
<dbReference type="RefSeq" id="WP_105998093.1">
    <property type="nucleotide sequence ID" value="NZ_CM009578.1"/>
</dbReference>
<dbReference type="Proteomes" id="UP000238954">
    <property type="component" value="Chromosome"/>
</dbReference>
<organism evidence="2 3">
    <name type="scientific">Sphingopyxis lindanitolerans</name>
    <dbReference type="NCBI Taxonomy" id="2054227"/>
    <lineage>
        <taxon>Bacteria</taxon>
        <taxon>Pseudomonadati</taxon>
        <taxon>Pseudomonadota</taxon>
        <taxon>Alphaproteobacteria</taxon>
        <taxon>Sphingomonadales</taxon>
        <taxon>Sphingomonadaceae</taxon>
        <taxon>Sphingopyxis</taxon>
    </lineage>
</organism>
<evidence type="ECO:0000256" key="1">
    <source>
        <dbReference type="SAM" id="SignalP"/>
    </source>
</evidence>
<keyword evidence="1" id="KW-0732">Signal</keyword>
<dbReference type="InterPro" id="IPR011250">
    <property type="entry name" value="OMP/PagP_B-barrel"/>
</dbReference>
<evidence type="ECO:0000313" key="3">
    <source>
        <dbReference type="Proteomes" id="UP000238954"/>
    </source>
</evidence>
<evidence type="ECO:0000313" key="2">
    <source>
        <dbReference type="EMBL" id="PQM27832.1"/>
    </source>
</evidence>
<evidence type="ECO:0008006" key="4">
    <source>
        <dbReference type="Google" id="ProtNLM"/>
    </source>
</evidence>
<dbReference type="SUPFAM" id="SSF56925">
    <property type="entry name" value="OMPA-like"/>
    <property type="match status" value="1"/>
</dbReference>
<protein>
    <recommendedName>
        <fullName evidence="4">Outer membrane protein beta-barrel domain-containing protein</fullName>
    </recommendedName>
</protein>
<dbReference type="AlphaFoldDB" id="A0A2S8B5Z4"/>
<sequence length="153" mass="15582">MKKFAVAAALLTAIVATPALAADGGEARVEVRGGYVTGSGLDDATLGVAGGYDFDLGSTAFGGAEIAGDKVLIDGAKVQFSAGGRAGAKLGANGKLYANAGYTFGQIDDPYVGAGYQHKLGQNLYAKAEYRHQFIGNNISDFDTFAVGLGFAF</sequence>
<name>A0A2S8B5Z4_9SPHN</name>
<proteinExistence type="predicted"/>
<keyword evidence="3" id="KW-1185">Reference proteome</keyword>
<reference evidence="3" key="1">
    <citation type="submission" date="2017-11" db="EMBL/GenBank/DDBJ databases">
        <title>The complete genome sequence of Sphingopyxis pomeranensis sp. nov. strain WS5A3p.</title>
        <authorList>
            <person name="Kaminski M.A."/>
        </authorList>
    </citation>
    <scope>NUCLEOTIDE SEQUENCE [LARGE SCALE GENOMIC DNA]</scope>
    <source>
        <strain evidence="3">WS5A3p</strain>
    </source>
</reference>
<dbReference type="OrthoDB" id="7410209at2"/>
<feature type="signal peptide" evidence="1">
    <location>
        <begin position="1"/>
        <end position="21"/>
    </location>
</feature>
<dbReference type="EMBL" id="PHFW01000002">
    <property type="protein sequence ID" value="PQM27832.1"/>
    <property type="molecule type" value="Genomic_DNA"/>
</dbReference>
<comment type="caution">
    <text evidence="2">The sequence shown here is derived from an EMBL/GenBank/DDBJ whole genome shotgun (WGS) entry which is preliminary data.</text>
</comment>